<dbReference type="PROSITE" id="PS00154">
    <property type="entry name" value="ATPASE_E1_E2"/>
    <property type="match status" value="1"/>
</dbReference>
<keyword evidence="19" id="KW-1185">Reference proteome</keyword>
<dbReference type="InterPro" id="IPR036412">
    <property type="entry name" value="HAD-like_sf"/>
</dbReference>
<evidence type="ECO:0000256" key="5">
    <source>
        <dbReference type="ARBA" id="ARBA00022723"/>
    </source>
</evidence>
<evidence type="ECO:0000313" key="19">
    <source>
        <dbReference type="Proteomes" id="UP000594262"/>
    </source>
</evidence>
<comment type="subcellular location">
    <subcellularLocation>
        <location evidence="1">Golgi apparatus</location>
        <location evidence="1">trans-Golgi network membrane</location>
        <topology evidence="1">Multi-pass membrane protein</topology>
    </subcellularLocation>
    <subcellularLocation>
        <location evidence="15">Membrane</location>
    </subcellularLocation>
</comment>
<dbReference type="SFLD" id="SFLDG00002">
    <property type="entry name" value="C1.7:_P-type_atpase_like"/>
    <property type="match status" value="1"/>
</dbReference>
<dbReference type="RefSeq" id="XP_066916783.1">
    <property type="nucleotide sequence ID" value="XM_067060682.1"/>
</dbReference>
<feature type="region of interest" description="Disordered" evidence="16">
    <location>
        <begin position="1219"/>
        <end position="1238"/>
    </location>
</feature>
<dbReference type="GO" id="GO:0005802">
    <property type="term" value="C:trans-Golgi network"/>
    <property type="evidence" value="ECO:0007669"/>
    <property type="project" value="UniProtKB-ARBA"/>
</dbReference>
<name>A0A7M5UEW6_9CNID</name>
<evidence type="ECO:0000256" key="8">
    <source>
        <dbReference type="ARBA" id="ARBA00022796"/>
    </source>
</evidence>
<dbReference type="SUPFAM" id="SSF81660">
    <property type="entry name" value="Metal cation-transporting ATPase, ATP-binding domain N"/>
    <property type="match status" value="1"/>
</dbReference>
<dbReference type="InterPro" id="IPR008250">
    <property type="entry name" value="ATPase_P-typ_transduc_dom_A_sf"/>
</dbReference>
<dbReference type="AlphaFoldDB" id="A0A7M5UEW6"/>
<dbReference type="Pfam" id="PF00702">
    <property type="entry name" value="Hydrolase"/>
    <property type="match status" value="1"/>
</dbReference>
<reference evidence="18" key="1">
    <citation type="submission" date="2021-01" db="UniProtKB">
        <authorList>
            <consortium name="EnsemblMetazoa"/>
        </authorList>
    </citation>
    <scope>IDENTIFICATION</scope>
</reference>
<dbReference type="GeneID" id="136803955"/>
<protein>
    <recommendedName>
        <fullName evidence="2">P-type Cu(+) transporter</fullName>
        <ecNumber evidence="2">7.2.2.8</ecNumber>
    </recommendedName>
</protein>
<dbReference type="InterPro" id="IPR036163">
    <property type="entry name" value="HMA_dom_sf"/>
</dbReference>
<dbReference type="SFLD" id="SFLDS00003">
    <property type="entry name" value="Haloacid_Dehalogenase"/>
    <property type="match status" value="1"/>
</dbReference>
<dbReference type="InterPro" id="IPR023298">
    <property type="entry name" value="ATPase_P-typ_TM_dom_sf"/>
</dbReference>
<feature type="transmembrane region" description="Helical" evidence="15">
    <location>
        <begin position="718"/>
        <end position="742"/>
    </location>
</feature>
<dbReference type="FunFam" id="2.70.150.10:FF:000002">
    <property type="entry name" value="Copper-transporting ATPase 1, putative"/>
    <property type="match status" value="1"/>
</dbReference>
<dbReference type="InterPro" id="IPR023214">
    <property type="entry name" value="HAD_sf"/>
</dbReference>
<feature type="transmembrane region" description="Helical" evidence="15">
    <location>
        <begin position="455"/>
        <end position="480"/>
    </location>
</feature>
<feature type="domain" description="HMA" evidence="17">
    <location>
        <begin position="84"/>
        <end position="150"/>
    </location>
</feature>
<feature type="transmembrane region" description="Helical" evidence="15">
    <location>
        <begin position="762"/>
        <end position="786"/>
    </location>
</feature>
<dbReference type="Gene3D" id="2.70.150.10">
    <property type="entry name" value="Calcium-transporting ATPase, cytoplasmic transduction domain A"/>
    <property type="match status" value="1"/>
</dbReference>
<keyword evidence="12" id="KW-0186">Copper</keyword>
<dbReference type="GO" id="GO:0005524">
    <property type="term" value="F:ATP binding"/>
    <property type="evidence" value="ECO:0007669"/>
    <property type="project" value="UniProtKB-UniRule"/>
</dbReference>
<dbReference type="FunFam" id="3.40.50.1000:FF:000031">
    <property type="entry name" value="Probable copper-transporting ATPase HMA5"/>
    <property type="match status" value="1"/>
</dbReference>
<dbReference type="SFLD" id="SFLDF00027">
    <property type="entry name" value="p-type_atpase"/>
    <property type="match status" value="1"/>
</dbReference>
<keyword evidence="5 15" id="KW-0479">Metal-binding</keyword>
<evidence type="ECO:0000256" key="16">
    <source>
        <dbReference type="SAM" id="MobiDB-lite"/>
    </source>
</evidence>
<dbReference type="NCBIfam" id="TIGR01525">
    <property type="entry name" value="ATPase-IB_hvy"/>
    <property type="match status" value="1"/>
</dbReference>
<dbReference type="PANTHER" id="PTHR46594:SF4">
    <property type="entry name" value="P-TYPE CATION-TRANSPORTING ATPASE"/>
    <property type="match status" value="1"/>
</dbReference>
<comment type="similarity">
    <text evidence="15">Belongs to the cation transport ATPase (P-type) (TC 3.A.3) family. Type IB subfamily.</text>
</comment>
<sequence length="1238" mass="135177">MATENVIISVDGMVCMSCVNSIQDVISQRDGVTSIKVSLEDEEAGIVYDPTITTVADLVSAIEDMGFDACEKPGDTQDDSVSLETVLIDIQGMKCNSCVNNIENTIGGRESVHQIKVSLEDKNATIDYDSCVESPEQICDAICEMGFDAFLKNNNMKTVLLAIEGMTCQSCVKTITEVMSKKDGVKNINVSLEKNNALIEYDSDNVDVSFLCQSIEEMGFDAYLESTKLKETYLSNTSLDDLSVTYTKKGLPSNSLRPSPLTPSPTRLLNVLSPGIQAMSAIDMEATKKSFFHVTGMSCSSCVGKIERELKKKTGVYNVTVGLLAQKAEVLYDPDETNEETLKNHIEALGFGASVLQNHNLKERTVQFEIFGFEKGVSSLYLIENSILRLNGILDISILQDGTHITCTYDPTECGPRDIKDSIEKLGFQARLDTNQKEDDFLSHTKEINQWKKSFLFSLIFGLPVLIITFTYMALMAYGIHDLHVIPGLSLENLVVFTLCSIVQILGGRRFYVSAYRSLSHGSANMDVLIALATTVSYVYSVIVLAIAMVEKLDHSPKTFFETPPMLFTFISLGRWLEHIAKRKTSEALNRLLSLQPTEALLVTLEKGSMQILSEEQIDVALVQTGDILLVKPGSKISCDGKVISGRTSVNESLITGEAMPVVKEVGDSVIGGTVNQVGAVLIQATHVGQDSALSQIVKLVEDAQTSKAPIQRVADTIASVFVPIIVVLSMITLTVWIVIGYQYFEWVHTHDHSSLHGHNEIIIQFAFRCAISVLCIACPCALGLATPTAVMVGTGVGALNGILIKGGEPLELAHKIKTVVFDKTGTLTIGKPQVVATKIFAEGLSLQWKEFMAIAGTAEMKSEHPLGIALKDYVIENLGSHSLGDADDFEGFPGKGLKCTVTNIDISNTAPDQSTVDIEVSGIPVDKVNVPKPNIGSIRSKKRYEVLIGTRLFMFDNSIVISDDVEQIMQSHERQGRTSVLIAVDNHICGLVAFSDSIKEDARKAIITLKKMGMKVVMLTGDNEKTAEAIGRQVNVDKIYAKVLPSNKVDKIKMFQRNGDVVAMVGDGINDSPALAQADVGIAVGTGTDVAVEAADVVLIKNNLMDVVAAIDLSRKTVRKIKTNFIFALIYNLIGIPIAAGVFMPLNFVLKPWMASGAMAMSSVSVVSSSLLLKTYKKPQYDEDGSRLYETFKQKKRKVLKAFQRSFYKGGKVDNRRSKLRSYSDSEHGLLDSDRED</sequence>
<evidence type="ECO:0000256" key="3">
    <source>
        <dbReference type="ARBA" id="ARBA00022448"/>
    </source>
</evidence>
<dbReference type="PRINTS" id="PR00942">
    <property type="entry name" value="CUATPASEI"/>
</dbReference>
<evidence type="ECO:0000256" key="14">
    <source>
        <dbReference type="ARBA" id="ARBA00023136"/>
    </source>
</evidence>
<dbReference type="SUPFAM" id="SSF81653">
    <property type="entry name" value="Calcium ATPase, transduction domain A"/>
    <property type="match status" value="1"/>
</dbReference>
<feature type="transmembrane region" description="Helical" evidence="15">
    <location>
        <begin position="486"/>
        <end position="507"/>
    </location>
</feature>
<evidence type="ECO:0000256" key="1">
    <source>
        <dbReference type="ARBA" id="ARBA00004166"/>
    </source>
</evidence>
<feature type="transmembrane region" description="Helical" evidence="15">
    <location>
        <begin position="528"/>
        <end position="548"/>
    </location>
</feature>
<evidence type="ECO:0000256" key="7">
    <source>
        <dbReference type="ARBA" id="ARBA00022741"/>
    </source>
</evidence>
<evidence type="ECO:0000256" key="9">
    <source>
        <dbReference type="ARBA" id="ARBA00022840"/>
    </source>
</evidence>
<dbReference type="OrthoDB" id="432719at2759"/>
<keyword evidence="3" id="KW-0813">Transport</keyword>
<dbReference type="SUPFAM" id="SSF55008">
    <property type="entry name" value="HMA, heavy metal-associated domain"/>
    <property type="match status" value="5"/>
</dbReference>
<dbReference type="Proteomes" id="UP000594262">
    <property type="component" value="Unplaced"/>
</dbReference>
<keyword evidence="14 15" id="KW-0472">Membrane</keyword>
<evidence type="ECO:0000256" key="4">
    <source>
        <dbReference type="ARBA" id="ARBA00022692"/>
    </source>
</evidence>
<evidence type="ECO:0000313" key="18">
    <source>
        <dbReference type="EnsemblMetazoa" id="CLYHEMP009717.1"/>
    </source>
</evidence>
<keyword evidence="8" id="KW-0187">Copper transport</keyword>
<evidence type="ECO:0000256" key="15">
    <source>
        <dbReference type="RuleBase" id="RU362081"/>
    </source>
</evidence>
<keyword evidence="13" id="KW-0406">Ion transport</keyword>
<feature type="domain" description="HMA" evidence="17">
    <location>
        <begin position="4"/>
        <end position="70"/>
    </location>
</feature>
<dbReference type="EC" id="7.2.2.8" evidence="2"/>
<keyword evidence="9 15" id="KW-0067">ATP-binding</keyword>
<dbReference type="InterPro" id="IPR006121">
    <property type="entry name" value="HMA_dom"/>
</dbReference>
<evidence type="ECO:0000256" key="10">
    <source>
        <dbReference type="ARBA" id="ARBA00022967"/>
    </source>
</evidence>
<evidence type="ECO:0000256" key="13">
    <source>
        <dbReference type="ARBA" id="ARBA00023065"/>
    </source>
</evidence>
<feature type="domain" description="HMA" evidence="17">
    <location>
        <begin position="157"/>
        <end position="223"/>
    </location>
</feature>
<feature type="transmembrane region" description="Helical" evidence="15">
    <location>
        <begin position="1126"/>
        <end position="1147"/>
    </location>
</feature>
<evidence type="ECO:0000256" key="11">
    <source>
        <dbReference type="ARBA" id="ARBA00022989"/>
    </source>
</evidence>
<dbReference type="GO" id="GO:0140581">
    <property type="term" value="F:P-type monovalent copper transporter activity"/>
    <property type="evidence" value="ECO:0007669"/>
    <property type="project" value="UniProtKB-EC"/>
</dbReference>
<evidence type="ECO:0000256" key="2">
    <source>
        <dbReference type="ARBA" id="ARBA00012517"/>
    </source>
</evidence>
<feature type="transmembrane region" description="Helical" evidence="15">
    <location>
        <begin position="1153"/>
        <end position="1174"/>
    </location>
</feature>
<dbReference type="InterPro" id="IPR023299">
    <property type="entry name" value="ATPase_P-typ_cyto_dom_N"/>
</dbReference>
<dbReference type="SUPFAM" id="SSF56784">
    <property type="entry name" value="HAD-like"/>
    <property type="match status" value="1"/>
</dbReference>
<keyword evidence="7 15" id="KW-0547">Nucleotide-binding</keyword>
<dbReference type="InterPro" id="IPR001757">
    <property type="entry name" value="P_typ_ATPase"/>
</dbReference>
<dbReference type="PROSITE" id="PS01047">
    <property type="entry name" value="HMA_1"/>
    <property type="match status" value="3"/>
</dbReference>
<dbReference type="NCBIfam" id="TIGR00003">
    <property type="entry name" value="copper ion binding protein"/>
    <property type="match status" value="4"/>
</dbReference>
<dbReference type="GO" id="GO:0016887">
    <property type="term" value="F:ATP hydrolysis activity"/>
    <property type="evidence" value="ECO:0007669"/>
    <property type="project" value="InterPro"/>
</dbReference>
<dbReference type="InterPro" id="IPR006122">
    <property type="entry name" value="HMA_Cu_ion-bd"/>
</dbReference>
<dbReference type="Pfam" id="PF00403">
    <property type="entry name" value="HMA"/>
    <property type="match status" value="4"/>
</dbReference>
<dbReference type="InterPro" id="IPR027256">
    <property type="entry name" value="P-typ_ATPase_IB"/>
</dbReference>
<dbReference type="EnsemblMetazoa" id="CLYHEMT009717.1">
    <property type="protein sequence ID" value="CLYHEMP009717.1"/>
    <property type="gene ID" value="CLYHEMG009717"/>
</dbReference>
<dbReference type="PRINTS" id="PR00119">
    <property type="entry name" value="CATATPASE"/>
</dbReference>
<keyword evidence="6" id="KW-0677">Repeat</keyword>
<organism evidence="18 19">
    <name type="scientific">Clytia hemisphaerica</name>
    <dbReference type="NCBI Taxonomy" id="252671"/>
    <lineage>
        <taxon>Eukaryota</taxon>
        <taxon>Metazoa</taxon>
        <taxon>Cnidaria</taxon>
        <taxon>Hydrozoa</taxon>
        <taxon>Hydroidolina</taxon>
        <taxon>Leptothecata</taxon>
        <taxon>Obeliida</taxon>
        <taxon>Clytiidae</taxon>
        <taxon>Clytia</taxon>
    </lineage>
</organism>
<dbReference type="InterPro" id="IPR018303">
    <property type="entry name" value="ATPase_P-typ_P_site"/>
</dbReference>
<feature type="domain" description="HMA" evidence="17">
    <location>
        <begin position="288"/>
        <end position="354"/>
    </location>
</feature>
<dbReference type="GO" id="GO:0016020">
    <property type="term" value="C:membrane"/>
    <property type="evidence" value="ECO:0007669"/>
    <property type="project" value="UniProtKB-SubCell"/>
</dbReference>
<evidence type="ECO:0000256" key="12">
    <source>
        <dbReference type="ARBA" id="ARBA00023008"/>
    </source>
</evidence>
<dbReference type="Gene3D" id="3.40.1110.10">
    <property type="entry name" value="Calcium-transporting ATPase, cytoplasmic domain N"/>
    <property type="match status" value="1"/>
</dbReference>
<dbReference type="PANTHER" id="PTHR46594">
    <property type="entry name" value="P-TYPE CATION-TRANSPORTING ATPASE"/>
    <property type="match status" value="1"/>
</dbReference>
<keyword evidence="10" id="KW-1278">Translocase</keyword>
<dbReference type="InterPro" id="IPR044492">
    <property type="entry name" value="P_typ_ATPase_HD_dom"/>
</dbReference>
<dbReference type="InterPro" id="IPR017969">
    <property type="entry name" value="Heavy-metal-associated_CS"/>
</dbReference>
<dbReference type="Gene3D" id="3.30.70.100">
    <property type="match status" value="5"/>
</dbReference>
<dbReference type="CDD" id="cd00371">
    <property type="entry name" value="HMA"/>
    <property type="match status" value="4"/>
</dbReference>
<dbReference type="Gene3D" id="3.40.50.1000">
    <property type="entry name" value="HAD superfamily/HAD-like"/>
    <property type="match status" value="1"/>
</dbReference>
<evidence type="ECO:0000256" key="6">
    <source>
        <dbReference type="ARBA" id="ARBA00022737"/>
    </source>
</evidence>
<evidence type="ECO:0000259" key="17">
    <source>
        <dbReference type="PROSITE" id="PS50846"/>
    </source>
</evidence>
<proteinExistence type="inferred from homology"/>
<keyword evidence="11 15" id="KW-1133">Transmembrane helix</keyword>
<dbReference type="GO" id="GO:0005507">
    <property type="term" value="F:copper ion binding"/>
    <property type="evidence" value="ECO:0007669"/>
    <property type="project" value="InterPro"/>
</dbReference>
<dbReference type="NCBIfam" id="TIGR01494">
    <property type="entry name" value="ATPase_P-type"/>
    <property type="match status" value="2"/>
</dbReference>
<accession>A0A7M5UEW6</accession>
<dbReference type="CDD" id="cd02094">
    <property type="entry name" value="P-type_ATPase_Cu-like"/>
    <property type="match status" value="1"/>
</dbReference>
<feature type="transmembrane region" description="Helical" evidence="15">
    <location>
        <begin position="560"/>
        <end position="577"/>
    </location>
</feature>
<dbReference type="InterPro" id="IPR059000">
    <property type="entry name" value="ATPase_P-type_domA"/>
</dbReference>
<dbReference type="Pfam" id="PF00122">
    <property type="entry name" value="E1-E2_ATPase"/>
    <property type="match status" value="1"/>
</dbReference>
<dbReference type="SUPFAM" id="SSF81665">
    <property type="entry name" value="Calcium ATPase, transmembrane domain M"/>
    <property type="match status" value="1"/>
</dbReference>
<keyword evidence="4 15" id="KW-0812">Transmembrane</keyword>
<dbReference type="FunFam" id="3.30.70.100:FF:000001">
    <property type="entry name" value="ATPase copper transporting beta"/>
    <property type="match status" value="4"/>
</dbReference>
<dbReference type="PROSITE" id="PS50846">
    <property type="entry name" value="HMA_2"/>
    <property type="match status" value="4"/>
</dbReference>